<evidence type="ECO:0000256" key="5">
    <source>
        <dbReference type="SAM" id="SignalP"/>
    </source>
</evidence>
<dbReference type="PANTHER" id="PTHR30290:SF9">
    <property type="entry name" value="OLIGOPEPTIDE-BINDING PROTEIN APPA"/>
    <property type="match status" value="1"/>
</dbReference>
<feature type="domain" description="Solute-binding protein family 5" evidence="6">
    <location>
        <begin position="98"/>
        <end position="462"/>
    </location>
</feature>
<protein>
    <submittedName>
        <fullName evidence="7">ABC transporter substrate-binding protein</fullName>
    </submittedName>
</protein>
<dbReference type="SUPFAM" id="SSF53850">
    <property type="entry name" value="Periplasmic binding protein-like II"/>
    <property type="match status" value="1"/>
</dbReference>
<dbReference type="InterPro" id="IPR000914">
    <property type="entry name" value="SBP_5_dom"/>
</dbReference>
<dbReference type="PANTHER" id="PTHR30290">
    <property type="entry name" value="PERIPLASMIC BINDING COMPONENT OF ABC TRANSPORTER"/>
    <property type="match status" value="1"/>
</dbReference>
<dbReference type="Gene3D" id="3.90.76.10">
    <property type="entry name" value="Dipeptide-binding Protein, Domain 1"/>
    <property type="match status" value="1"/>
</dbReference>
<keyword evidence="8" id="KW-1185">Reference proteome</keyword>
<dbReference type="PROSITE" id="PS51257">
    <property type="entry name" value="PROKAR_LIPOPROTEIN"/>
    <property type="match status" value="1"/>
</dbReference>
<evidence type="ECO:0000259" key="6">
    <source>
        <dbReference type="Pfam" id="PF00496"/>
    </source>
</evidence>
<keyword evidence="2" id="KW-0813">Transport</keyword>
<reference evidence="7 8" key="1">
    <citation type="submission" date="2024-09" db="EMBL/GenBank/DDBJ databases">
        <authorList>
            <person name="Lee S.D."/>
        </authorList>
    </citation>
    <scope>NUCLEOTIDE SEQUENCE [LARGE SCALE GENOMIC DNA]</scope>
    <source>
        <strain evidence="7 8">N1-5</strain>
    </source>
</reference>
<comment type="similarity">
    <text evidence="1">Belongs to the bacterial solute-binding protein 5 family.</text>
</comment>
<dbReference type="InterPro" id="IPR030678">
    <property type="entry name" value="Peptide/Ni-bd"/>
</dbReference>
<gene>
    <name evidence="7" type="ORF">ACEZDJ_00925</name>
</gene>
<organism evidence="7 8">
    <name type="scientific">Streptacidiphilus cavernicola</name>
    <dbReference type="NCBI Taxonomy" id="3342716"/>
    <lineage>
        <taxon>Bacteria</taxon>
        <taxon>Bacillati</taxon>
        <taxon>Actinomycetota</taxon>
        <taxon>Actinomycetes</taxon>
        <taxon>Kitasatosporales</taxon>
        <taxon>Streptomycetaceae</taxon>
        <taxon>Streptacidiphilus</taxon>
    </lineage>
</organism>
<accession>A0ABV6UEH6</accession>
<comment type="caution">
    <text evidence="7">The sequence shown here is derived from an EMBL/GenBank/DDBJ whole genome shotgun (WGS) entry which is preliminary data.</text>
</comment>
<evidence type="ECO:0000256" key="4">
    <source>
        <dbReference type="SAM" id="MobiDB-lite"/>
    </source>
</evidence>
<dbReference type="EMBL" id="JBHEZZ010000001">
    <property type="protein sequence ID" value="MFC1399854.1"/>
    <property type="molecule type" value="Genomic_DNA"/>
</dbReference>
<dbReference type="CDD" id="cd08509">
    <property type="entry name" value="PBP2_TmCBP_oligosaccharides_like"/>
    <property type="match status" value="1"/>
</dbReference>
<dbReference type="Gene3D" id="3.10.105.10">
    <property type="entry name" value="Dipeptide-binding Protein, Domain 3"/>
    <property type="match status" value="1"/>
</dbReference>
<dbReference type="Proteomes" id="UP001592528">
    <property type="component" value="Unassembled WGS sequence"/>
</dbReference>
<dbReference type="Gene3D" id="3.40.190.10">
    <property type="entry name" value="Periplasmic binding protein-like II"/>
    <property type="match status" value="1"/>
</dbReference>
<dbReference type="RefSeq" id="WP_030250244.1">
    <property type="nucleotide sequence ID" value="NZ_JBHEZZ010000001.1"/>
</dbReference>
<evidence type="ECO:0000256" key="3">
    <source>
        <dbReference type="ARBA" id="ARBA00022729"/>
    </source>
</evidence>
<feature type="region of interest" description="Disordered" evidence="4">
    <location>
        <begin position="25"/>
        <end position="44"/>
    </location>
</feature>
<proteinExistence type="inferred from homology"/>
<name>A0ABV6UEH6_9ACTN</name>
<evidence type="ECO:0000313" key="8">
    <source>
        <dbReference type="Proteomes" id="UP001592528"/>
    </source>
</evidence>
<feature type="chain" id="PRO_5046712448" evidence="5">
    <location>
        <begin position="28"/>
        <end position="578"/>
    </location>
</feature>
<evidence type="ECO:0000256" key="2">
    <source>
        <dbReference type="ARBA" id="ARBA00022448"/>
    </source>
</evidence>
<evidence type="ECO:0000256" key="1">
    <source>
        <dbReference type="ARBA" id="ARBA00005695"/>
    </source>
</evidence>
<feature type="signal peptide" evidence="5">
    <location>
        <begin position="1"/>
        <end position="27"/>
    </location>
</feature>
<dbReference type="Pfam" id="PF00496">
    <property type="entry name" value="SBP_bac_5"/>
    <property type="match status" value="1"/>
</dbReference>
<dbReference type="PIRSF" id="PIRSF002741">
    <property type="entry name" value="MppA"/>
    <property type="match status" value="1"/>
</dbReference>
<sequence>MSRNTTIKGLALVAVVGLGLTACTSSGATSNSGSSSSASGSSGSSKAKTLVIEDKPVPSFDEDFNPFDGNAFGANENAVSLTYEPLFMFNSLKSDQAPIPWLGKSYAWSNGNKTLTIQLQSGVKWSDGQAFSSADVKFTFELLQKTAAANTGGVPATTSMTTPDPNTLVMNFSTPQASNFVAIGNQVIVPQHLWSSISNPATAQITSAQAIGTGPYLVDKFSSQNVTFKANPSYWGGAPKVQEISFPAYATNDAATIALASGQIDLAGNDINNVQTVFVAKDPANNHLFQNTAPYFPAGNTVSLLLNQKSSTAPALADVAVRKAISAAVDRQSLAAQCETNYENPATSSGGLIATGPDQASVSSATTNDLKANADTAKVTSLLTADGYAKVGGKWTKNGKTIKFTIIDPNSFSDYWCDAQAMVKGLNAQGFDINDNGAFTYDTWNAAITTGKYDAALHWGQGVTAFQRLQFILDPSTTADVGKTAAGDFGRYTSAKASTAIAAYQNATTPDAQKTALDTLQQIFSDDVPAVPVLYGAAWYEYSSANFTGWPTSDNPYINPSPNSQAYEYLILHLTPVS</sequence>
<dbReference type="InterPro" id="IPR039424">
    <property type="entry name" value="SBP_5"/>
</dbReference>
<evidence type="ECO:0000313" key="7">
    <source>
        <dbReference type="EMBL" id="MFC1399854.1"/>
    </source>
</evidence>
<keyword evidence="3 5" id="KW-0732">Signal</keyword>